<dbReference type="Proteomes" id="UP000814140">
    <property type="component" value="Unassembled WGS sequence"/>
</dbReference>
<reference evidence="1" key="1">
    <citation type="submission" date="2021-03" db="EMBL/GenBank/DDBJ databases">
        <authorList>
            <consortium name="DOE Joint Genome Institute"/>
            <person name="Ahrendt S."/>
            <person name="Looney B.P."/>
            <person name="Miyauchi S."/>
            <person name="Morin E."/>
            <person name="Drula E."/>
            <person name="Courty P.E."/>
            <person name="Chicoki N."/>
            <person name="Fauchery L."/>
            <person name="Kohler A."/>
            <person name="Kuo A."/>
            <person name="Labutti K."/>
            <person name="Pangilinan J."/>
            <person name="Lipzen A."/>
            <person name="Riley R."/>
            <person name="Andreopoulos W."/>
            <person name="He G."/>
            <person name="Johnson J."/>
            <person name="Barry K.W."/>
            <person name="Grigoriev I.V."/>
            <person name="Nagy L."/>
            <person name="Hibbett D."/>
            <person name="Henrissat B."/>
            <person name="Matheny P.B."/>
            <person name="Labbe J."/>
            <person name="Martin F."/>
        </authorList>
    </citation>
    <scope>NUCLEOTIDE SEQUENCE</scope>
    <source>
        <strain evidence="1">HHB10654</strain>
    </source>
</reference>
<evidence type="ECO:0000313" key="2">
    <source>
        <dbReference type="Proteomes" id="UP000814140"/>
    </source>
</evidence>
<accession>A0ACB8SHP0</accession>
<name>A0ACB8SHP0_9AGAM</name>
<proteinExistence type="predicted"/>
<reference evidence="1" key="2">
    <citation type="journal article" date="2022" name="New Phytol.">
        <title>Evolutionary transition to the ectomycorrhizal habit in the genomes of a hyperdiverse lineage of mushroom-forming fungi.</title>
        <authorList>
            <person name="Looney B."/>
            <person name="Miyauchi S."/>
            <person name="Morin E."/>
            <person name="Drula E."/>
            <person name="Courty P.E."/>
            <person name="Kohler A."/>
            <person name="Kuo A."/>
            <person name="LaButti K."/>
            <person name="Pangilinan J."/>
            <person name="Lipzen A."/>
            <person name="Riley R."/>
            <person name="Andreopoulos W."/>
            <person name="He G."/>
            <person name="Johnson J."/>
            <person name="Nolan M."/>
            <person name="Tritt A."/>
            <person name="Barry K.W."/>
            <person name="Grigoriev I.V."/>
            <person name="Nagy L.G."/>
            <person name="Hibbett D."/>
            <person name="Henrissat B."/>
            <person name="Matheny P.B."/>
            <person name="Labbe J."/>
            <person name="Martin F.M."/>
        </authorList>
    </citation>
    <scope>NUCLEOTIDE SEQUENCE</scope>
    <source>
        <strain evidence="1">HHB10654</strain>
    </source>
</reference>
<dbReference type="EMBL" id="MU277274">
    <property type="protein sequence ID" value="KAI0055963.1"/>
    <property type="molecule type" value="Genomic_DNA"/>
</dbReference>
<gene>
    <name evidence="1" type="ORF">BV25DRAFT_1668708</name>
</gene>
<protein>
    <submittedName>
        <fullName evidence="1">Uncharacterized protein</fullName>
    </submittedName>
</protein>
<comment type="caution">
    <text evidence="1">The sequence shown here is derived from an EMBL/GenBank/DDBJ whole genome shotgun (WGS) entry which is preliminary data.</text>
</comment>
<organism evidence="1 2">
    <name type="scientific">Artomyces pyxidatus</name>
    <dbReference type="NCBI Taxonomy" id="48021"/>
    <lineage>
        <taxon>Eukaryota</taxon>
        <taxon>Fungi</taxon>
        <taxon>Dikarya</taxon>
        <taxon>Basidiomycota</taxon>
        <taxon>Agaricomycotina</taxon>
        <taxon>Agaricomycetes</taxon>
        <taxon>Russulales</taxon>
        <taxon>Auriscalpiaceae</taxon>
        <taxon>Artomyces</taxon>
    </lineage>
</organism>
<evidence type="ECO:0000313" key="1">
    <source>
        <dbReference type="EMBL" id="KAI0055963.1"/>
    </source>
</evidence>
<keyword evidence="2" id="KW-1185">Reference proteome</keyword>
<sequence length="162" mass="17949">MLGELALKVHTSCHPRTLPKPEFVHCSGNLIELVEASESSVSVRSLGHRSQACPSLFLQRACTIFGHRSHHASLSPKWYSTCYLGTRLSAEIAFAACQQSHVYYSSTRMAPTPDIQLFLHMHSLGMSYPILVCCQATGAASKCIHRPERDDQMLVLRAPRLA</sequence>